<gene>
    <name evidence="1" type="ORF">IFM89_039116</name>
</gene>
<dbReference type="PANTHER" id="PTHR11614">
    <property type="entry name" value="PHOSPHOLIPASE-RELATED"/>
    <property type="match status" value="1"/>
</dbReference>
<dbReference type="InterPro" id="IPR029058">
    <property type="entry name" value="AB_hydrolase_fold"/>
</dbReference>
<dbReference type="Proteomes" id="UP000631114">
    <property type="component" value="Unassembled WGS sequence"/>
</dbReference>
<protein>
    <submittedName>
        <fullName evidence="1">Uncharacterized protein</fullName>
    </submittedName>
</protein>
<keyword evidence="2" id="KW-1185">Reference proteome</keyword>
<reference evidence="1 2" key="1">
    <citation type="submission" date="2020-10" db="EMBL/GenBank/DDBJ databases">
        <title>The Coptis chinensis genome and diversification of protoberbering-type alkaloids.</title>
        <authorList>
            <person name="Wang B."/>
            <person name="Shu S."/>
            <person name="Song C."/>
            <person name="Liu Y."/>
        </authorList>
    </citation>
    <scope>NUCLEOTIDE SEQUENCE [LARGE SCALE GENOMIC DNA]</scope>
    <source>
        <strain evidence="1">HL-2020</strain>
        <tissue evidence="1">Leaf</tissue>
    </source>
</reference>
<organism evidence="1 2">
    <name type="scientific">Coptis chinensis</name>
    <dbReference type="NCBI Taxonomy" id="261450"/>
    <lineage>
        <taxon>Eukaryota</taxon>
        <taxon>Viridiplantae</taxon>
        <taxon>Streptophyta</taxon>
        <taxon>Embryophyta</taxon>
        <taxon>Tracheophyta</taxon>
        <taxon>Spermatophyta</taxon>
        <taxon>Magnoliopsida</taxon>
        <taxon>Ranunculales</taxon>
        <taxon>Ranunculaceae</taxon>
        <taxon>Coptidoideae</taxon>
        <taxon>Coptis</taxon>
    </lineage>
</organism>
<evidence type="ECO:0000313" key="1">
    <source>
        <dbReference type="EMBL" id="KAF9617897.1"/>
    </source>
</evidence>
<dbReference type="OrthoDB" id="2498029at2759"/>
<evidence type="ECO:0000313" key="2">
    <source>
        <dbReference type="Proteomes" id="UP000631114"/>
    </source>
</evidence>
<dbReference type="SUPFAM" id="SSF53474">
    <property type="entry name" value="alpha/beta-Hydrolases"/>
    <property type="match status" value="1"/>
</dbReference>
<dbReference type="InterPro" id="IPR051044">
    <property type="entry name" value="MAG_DAG_Lipase"/>
</dbReference>
<dbReference type="EMBL" id="JADFTS010000003">
    <property type="protein sequence ID" value="KAF9617897.1"/>
    <property type="molecule type" value="Genomic_DNA"/>
</dbReference>
<sequence>MGGAVALKVHLKQPNAWDGAVLLSPMCKDTYNVLAYRDNPHLKTAIELLNTAQELEHRLKEARPALFFVLLVSVSIGILHDIK</sequence>
<dbReference type="AlphaFoldDB" id="A0A835IKB7"/>
<name>A0A835IKB7_9MAGN</name>
<comment type="caution">
    <text evidence="1">The sequence shown here is derived from an EMBL/GenBank/DDBJ whole genome shotgun (WGS) entry which is preliminary data.</text>
</comment>
<accession>A0A835IKB7</accession>
<proteinExistence type="predicted"/>